<reference evidence="2" key="1">
    <citation type="submission" date="2023-07" db="EMBL/GenBank/DDBJ databases">
        <title>draft genome sequence of fig (Ficus carica).</title>
        <authorList>
            <person name="Takahashi T."/>
            <person name="Nishimura K."/>
        </authorList>
    </citation>
    <scope>NUCLEOTIDE SEQUENCE</scope>
</reference>
<accession>A0AA88AIW1</accession>
<evidence type="ECO:0000313" key="2">
    <source>
        <dbReference type="EMBL" id="GMN44806.1"/>
    </source>
</evidence>
<organism evidence="2 3">
    <name type="scientific">Ficus carica</name>
    <name type="common">Common fig</name>
    <dbReference type="NCBI Taxonomy" id="3494"/>
    <lineage>
        <taxon>Eukaryota</taxon>
        <taxon>Viridiplantae</taxon>
        <taxon>Streptophyta</taxon>
        <taxon>Embryophyta</taxon>
        <taxon>Tracheophyta</taxon>
        <taxon>Spermatophyta</taxon>
        <taxon>Magnoliopsida</taxon>
        <taxon>eudicotyledons</taxon>
        <taxon>Gunneridae</taxon>
        <taxon>Pentapetalae</taxon>
        <taxon>rosids</taxon>
        <taxon>fabids</taxon>
        <taxon>Rosales</taxon>
        <taxon>Moraceae</taxon>
        <taxon>Ficeae</taxon>
        <taxon>Ficus</taxon>
    </lineage>
</organism>
<evidence type="ECO:0000313" key="3">
    <source>
        <dbReference type="Proteomes" id="UP001187192"/>
    </source>
</evidence>
<keyword evidence="3" id="KW-1185">Reference proteome</keyword>
<proteinExistence type="predicted"/>
<dbReference type="Proteomes" id="UP001187192">
    <property type="component" value="Unassembled WGS sequence"/>
</dbReference>
<evidence type="ECO:0000256" key="1">
    <source>
        <dbReference type="SAM" id="MobiDB-lite"/>
    </source>
</evidence>
<feature type="region of interest" description="Disordered" evidence="1">
    <location>
        <begin position="1"/>
        <end position="31"/>
    </location>
</feature>
<protein>
    <submittedName>
        <fullName evidence="2">Uncharacterized protein</fullName>
    </submittedName>
</protein>
<sequence length="48" mass="5281">MKQEEKEGNLEYKHDYRNGIGSRRSNGSDRAVGGLAAAVADEICRRDG</sequence>
<comment type="caution">
    <text evidence="2">The sequence shown here is derived from an EMBL/GenBank/DDBJ whole genome shotgun (WGS) entry which is preliminary data.</text>
</comment>
<gene>
    <name evidence="2" type="ORF">TIFTF001_014006</name>
</gene>
<dbReference type="EMBL" id="BTGU01000019">
    <property type="protein sequence ID" value="GMN44806.1"/>
    <property type="molecule type" value="Genomic_DNA"/>
</dbReference>
<dbReference type="AlphaFoldDB" id="A0AA88AIW1"/>
<feature type="compositionally biased region" description="Basic and acidic residues" evidence="1">
    <location>
        <begin position="1"/>
        <end position="17"/>
    </location>
</feature>
<dbReference type="Gramene" id="FCD_00020306-RA">
    <property type="protein sequence ID" value="FCD_00020306-RA:cds"/>
    <property type="gene ID" value="FCD_00020306"/>
</dbReference>
<name>A0AA88AIW1_FICCA</name>